<evidence type="ECO:0000256" key="1">
    <source>
        <dbReference type="ARBA" id="ARBA00022857"/>
    </source>
</evidence>
<dbReference type="InterPro" id="IPR020843">
    <property type="entry name" value="ER"/>
</dbReference>
<dbReference type="SUPFAM" id="SSF51735">
    <property type="entry name" value="NAD(P)-binding Rossmann-fold domains"/>
    <property type="match status" value="1"/>
</dbReference>
<protein>
    <submittedName>
        <fullName evidence="5">Putative NAD(P)H quinone oxidoreductase, PIG3 family</fullName>
    </submittedName>
</protein>
<dbReference type="PANTHER" id="PTHR48106">
    <property type="entry name" value="QUINONE OXIDOREDUCTASE PIG3-RELATED"/>
    <property type="match status" value="1"/>
</dbReference>
<dbReference type="GO" id="GO:0016651">
    <property type="term" value="F:oxidoreductase activity, acting on NAD(P)H"/>
    <property type="evidence" value="ECO:0007669"/>
    <property type="project" value="TreeGrafter"/>
</dbReference>
<dbReference type="Proteomes" id="UP000184363">
    <property type="component" value="Unassembled WGS sequence"/>
</dbReference>
<evidence type="ECO:0000313" key="5">
    <source>
        <dbReference type="EMBL" id="SHL51844.1"/>
    </source>
</evidence>
<dbReference type="CDD" id="cd05276">
    <property type="entry name" value="p53_inducible_oxidoreductase"/>
    <property type="match status" value="1"/>
</dbReference>
<dbReference type="InterPro" id="IPR036291">
    <property type="entry name" value="NAD(P)-bd_dom_sf"/>
</dbReference>
<dbReference type="SUPFAM" id="SSF50129">
    <property type="entry name" value="GroES-like"/>
    <property type="match status" value="1"/>
</dbReference>
<dbReference type="InterPro" id="IPR013149">
    <property type="entry name" value="ADH-like_C"/>
</dbReference>
<keyword evidence="6" id="KW-1185">Reference proteome</keyword>
<dbReference type="OrthoDB" id="3727682at2"/>
<dbReference type="InterPro" id="IPR011032">
    <property type="entry name" value="GroES-like_sf"/>
</dbReference>
<accession>A0A1M7BA76</accession>
<dbReference type="AlphaFoldDB" id="A0A1M7BA76"/>
<dbReference type="EMBL" id="FRAP01000034">
    <property type="protein sequence ID" value="SHL51844.1"/>
    <property type="molecule type" value="Genomic_DNA"/>
</dbReference>
<evidence type="ECO:0000256" key="3">
    <source>
        <dbReference type="SAM" id="MobiDB-lite"/>
    </source>
</evidence>
<name>A0A1M7BA76_PSETH</name>
<dbReference type="SMART" id="SM00829">
    <property type="entry name" value="PKS_ER"/>
    <property type="match status" value="1"/>
</dbReference>
<dbReference type="Pfam" id="PF00107">
    <property type="entry name" value="ADH_zinc_N"/>
    <property type="match status" value="1"/>
</dbReference>
<organism evidence="5 6">
    <name type="scientific">Pseudonocardia thermophila</name>
    <dbReference type="NCBI Taxonomy" id="1848"/>
    <lineage>
        <taxon>Bacteria</taxon>
        <taxon>Bacillati</taxon>
        <taxon>Actinomycetota</taxon>
        <taxon>Actinomycetes</taxon>
        <taxon>Pseudonocardiales</taxon>
        <taxon>Pseudonocardiaceae</taxon>
        <taxon>Pseudonocardia</taxon>
    </lineage>
</organism>
<evidence type="ECO:0000259" key="4">
    <source>
        <dbReference type="SMART" id="SM00829"/>
    </source>
</evidence>
<dbReference type="Gene3D" id="3.40.50.720">
    <property type="entry name" value="NAD(P)-binding Rossmann-like Domain"/>
    <property type="match status" value="1"/>
</dbReference>
<reference evidence="5 6" key="1">
    <citation type="submission" date="2016-11" db="EMBL/GenBank/DDBJ databases">
        <authorList>
            <person name="Jaros S."/>
            <person name="Januszkiewicz K."/>
            <person name="Wedrychowicz H."/>
        </authorList>
    </citation>
    <scope>NUCLEOTIDE SEQUENCE [LARGE SCALE GENOMIC DNA]</scope>
    <source>
        <strain evidence="5 6">DSM 43832</strain>
    </source>
</reference>
<proteinExistence type="predicted"/>
<evidence type="ECO:0000256" key="2">
    <source>
        <dbReference type="ARBA" id="ARBA00023002"/>
    </source>
</evidence>
<dbReference type="GO" id="GO:0070402">
    <property type="term" value="F:NADPH binding"/>
    <property type="evidence" value="ECO:0007669"/>
    <property type="project" value="TreeGrafter"/>
</dbReference>
<keyword evidence="1" id="KW-0521">NADP</keyword>
<feature type="region of interest" description="Disordered" evidence="3">
    <location>
        <begin position="1"/>
        <end position="26"/>
    </location>
</feature>
<dbReference type="NCBIfam" id="TIGR02824">
    <property type="entry name" value="quinone_pig3"/>
    <property type="match status" value="1"/>
</dbReference>
<gene>
    <name evidence="5" type="ORF">SAMN05443637_1345</name>
</gene>
<dbReference type="PANTHER" id="PTHR48106:SF8">
    <property type="entry name" value="OS02G0805600 PROTEIN"/>
    <property type="match status" value="1"/>
</dbReference>
<dbReference type="InterPro" id="IPR014189">
    <property type="entry name" value="Quinone_OxRdtase_PIG3"/>
</dbReference>
<evidence type="ECO:0000313" key="6">
    <source>
        <dbReference type="Proteomes" id="UP000184363"/>
    </source>
</evidence>
<feature type="domain" description="Enoyl reductase (ER)" evidence="4">
    <location>
        <begin position="11"/>
        <end position="323"/>
    </location>
</feature>
<dbReference type="STRING" id="1848.SAMN05443637_1345"/>
<dbReference type="InterPro" id="IPR013154">
    <property type="entry name" value="ADH-like_N"/>
</dbReference>
<keyword evidence="2" id="KW-0560">Oxidoreductase</keyword>
<dbReference type="Pfam" id="PF08240">
    <property type="entry name" value="ADH_N"/>
    <property type="match status" value="1"/>
</dbReference>
<sequence>MRAVEITGGGGGPEVLKPAERPVPQPGPGEVQIAVAAAGVNGHDLHHRRHGSHPLLPGESDLPGLEVSGTVAAVGPGVTRWSVGEPVVALLRGGGYAEYVVAPAGLCLPVPTGLTMVEAAAMPETTFTVWSNVFADGWLRPGRRMLVNSGTSGIGVTAIQLASALGVEVYATAGGADRCAACVDLGARAAIDYRSEDFAQRLPELAGGVDLIVELVGGDYLDKDVQLLAPDGRLVLIGLARGPRAEIDFATVAAKRLTITGSLLRPRPPAYKEEIARDVERIVWPLVEAGRVRPVLHAVVPLDDAAEAHRILEARGHVGKVVLQVGAR</sequence>
<dbReference type="Gene3D" id="3.90.180.10">
    <property type="entry name" value="Medium-chain alcohol dehydrogenases, catalytic domain"/>
    <property type="match status" value="1"/>
</dbReference>